<comment type="caution">
    <text evidence="1">The sequence shown here is derived from an EMBL/GenBank/DDBJ whole genome shotgun (WGS) entry which is preliminary data.</text>
</comment>
<gene>
    <name evidence="1" type="ORF">SAMN06297397_0579</name>
</gene>
<protein>
    <submittedName>
        <fullName evidence="1">Uncharacterized protein</fullName>
    </submittedName>
</protein>
<evidence type="ECO:0000313" key="1">
    <source>
        <dbReference type="EMBL" id="SMC39460.1"/>
    </source>
</evidence>
<dbReference type="EMBL" id="FWXZ01000001">
    <property type="protein sequence ID" value="SMC39460.1"/>
    <property type="molecule type" value="Genomic_DNA"/>
</dbReference>
<name>A0AC61PIG7_9FIRM</name>
<sequence>MKVKLLREARIRHKAGEIVEVSPAEAGFLFSTNSAVEYAEPVKAEKPETKAKKETPEAEAEAKETPEAKNKPKSTRSKK</sequence>
<evidence type="ECO:0000313" key="2">
    <source>
        <dbReference type="Proteomes" id="UP000192328"/>
    </source>
</evidence>
<proteinExistence type="predicted"/>
<keyword evidence="2" id="KW-1185">Reference proteome</keyword>
<dbReference type="Proteomes" id="UP000192328">
    <property type="component" value="Unassembled WGS sequence"/>
</dbReference>
<organism evidence="1 2">
    <name type="scientific">Aristaeella lactis</name>
    <dbReference type="NCBI Taxonomy" id="3046383"/>
    <lineage>
        <taxon>Bacteria</taxon>
        <taxon>Bacillati</taxon>
        <taxon>Bacillota</taxon>
        <taxon>Clostridia</taxon>
        <taxon>Eubacteriales</taxon>
        <taxon>Aristaeellaceae</taxon>
        <taxon>Aristaeella</taxon>
    </lineage>
</organism>
<reference evidence="1" key="1">
    <citation type="submission" date="2017-04" db="EMBL/GenBank/DDBJ databases">
        <authorList>
            <person name="Varghese N."/>
            <person name="Submissions S."/>
        </authorList>
    </citation>
    <scope>NUCLEOTIDE SEQUENCE</scope>
    <source>
        <strain evidence="1">WTE2008</strain>
    </source>
</reference>
<accession>A0AC61PIG7</accession>